<protein>
    <submittedName>
        <fullName evidence="5">ATP-dependent RNA helicase, intein and Vcr-like endonuclease domain</fullName>
    </submittedName>
</protein>
<dbReference type="eggNOG" id="COG1201">
    <property type="taxonomic scope" value="Bacteria"/>
</dbReference>
<dbReference type="PROSITE" id="PS51194">
    <property type="entry name" value="HELICASE_CTER"/>
    <property type="match status" value="1"/>
</dbReference>
<dbReference type="SUPFAM" id="SSF52540">
    <property type="entry name" value="P-loop containing nucleoside triphosphate hydrolases"/>
    <property type="match status" value="1"/>
</dbReference>
<name>Q1IY46_DEIGD</name>
<dbReference type="RefSeq" id="WP_011530672.1">
    <property type="nucleotide sequence ID" value="NC_008025.1"/>
</dbReference>
<dbReference type="Proteomes" id="UP000002431">
    <property type="component" value="Chromosome"/>
</dbReference>
<dbReference type="Pfam" id="PF00270">
    <property type="entry name" value="DEAD"/>
    <property type="match status" value="1"/>
</dbReference>
<dbReference type="PANTHER" id="PTHR47962:SF5">
    <property type="entry name" value="ATP-DEPENDENT HELICASE LHR-RELATED"/>
    <property type="match status" value="1"/>
</dbReference>
<dbReference type="KEGG" id="dge:Dgeo_1543"/>
<dbReference type="InterPro" id="IPR027417">
    <property type="entry name" value="P-loop_NTPase"/>
</dbReference>
<evidence type="ECO:0000259" key="3">
    <source>
        <dbReference type="PROSITE" id="PS51192"/>
    </source>
</evidence>
<feature type="domain" description="Helicase ATP-binding" evidence="3">
    <location>
        <begin position="99"/>
        <end position="268"/>
    </location>
</feature>
<evidence type="ECO:0000256" key="2">
    <source>
        <dbReference type="ARBA" id="ARBA00022840"/>
    </source>
</evidence>
<dbReference type="EMBL" id="CP000359">
    <property type="protein sequence ID" value="ABF45838.1"/>
    <property type="molecule type" value="Genomic_DNA"/>
</dbReference>
<dbReference type="GO" id="GO:0016887">
    <property type="term" value="F:ATP hydrolysis activity"/>
    <property type="evidence" value="ECO:0007669"/>
    <property type="project" value="TreeGrafter"/>
</dbReference>
<reference evidence="5" key="1">
    <citation type="submission" date="2006-04" db="EMBL/GenBank/DDBJ databases">
        <title>Complete sequence of chromosome of Deinococcus geothermalis DSM 11300.</title>
        <authorList>
            <consortium name="US DOE Joint Genome Institute"/>
            <person name="Copeland A."/>
            <person name="Lucas S."/>
            <person name="Lapidus A."/>
            <person name="Barry K."/>
            <person name="Detter J.C."/>
            <person name="Glavina del Rio T."/>
            <person name="Hammon N."/>
            <person name="Israni S."/>
            <person name="Dalin E."/>
            <person name="Tice H."/>
            <person name="Pitluck S."/>
            <person name="Brettin T."/>
            <person name="Bruce D."/>
            <person name="Han C."/>
            <person name="Tapia R."/>
            <person name="Saunders E."/>
            <person name="Gilna P."/>
            <person name="Schmutz J."/>
            <person name="Larimer F."/>
            <person name="Land M."/>
            <person name="Hauser L."/>
            <person name="Kyrpides N."/>
            <person name="Kim E."/>
            <person name="Daly M.J."/>
            <person name="Fredrickson J.K."/>
            <person name="Makarova K.S."/>
            <person name="Gaidamakova E.K."/>
            <person name="Zhai M."/>
            <person name="Richardson P."/>
        </authorList>
    </citation>
    <scope>NUCLEOTIDE SEQUENCE</scope>
    <source>
        <strain evidence="5">DSM 11300</strain>
    </source>
</reference>
<dbReference type="Pfam" id="PF09369">
    <property type="entry name" value="MZB"/>
    <property type="match status" value="1"/>
</dbReference>
<evidence type="ECO:0000259" key="4">
    <source>
        <dbReference type="PROSITE" id="PS51194"/>
    </source>
</evidence>
<dbReference type="eggNOG" id="COG1205">
    <property type="taxonomic scope" value="Bacteria"/>
</dbReference>
<dbReference type="PROSITE" id="PS51192">
    <property type="entry name" value="HELICASE_ATP_BIND_1"/>
    <property type="match status" value="1"/>
</dbReference>
<dbReference type="CDD" id="cd17923">
    <property type="entry name" value="DEXHc_Hrq1-like"/>
    <property type="match status" value="1"/>
</dbReference>
<evidence type="ECO:0000313" key="5">
    <source>
        <dbReference type="EMBL" id="ABF45838.1"/>
    </source>
</evidence>
<organism evidence="5 6">
    <name type="scientific">Deinococcus geothermalis (strain DSM 11300 / CIP 105573 / AG-3a)</name>
    <dbReference type="NCBI Taxonomy" id="319795"/>
    <lineage>
        <taxon>Bacteria</taxon>
        <taxon>Thermotogati</taxon>
        <taxon>Deinococcota</taxon>
        <taxon>Deinococci</taxon>
        <taxon>Deinococcales</taxon>
        <taxon>Deinococcaceae</taxon>
        <taxon>Deinococcus</taxon>
    </lineage>
</organism>
<dbReference type="HOGENOM" id="CLU_001338_1_1_0"/>
<accession>Q1IY46</accession>
<dbReference type="InterPro" id="IPR018973">
    <property type="entry name" value="MZB"/>
</dbReference>
<gene>
    <name evidence="5" type="ordered locus">Dgeo_1543</name>
</gene>
<dbReference type="STRING" id="319795.Dgeo_1543"/>
<dbReference type="InterPro" id="IPR011545">
    <property type="entry name" value="DEAD/DEAH_box_helicase_dom"/>
</dbReference>
<dbReference type="InterPro" id="IPR014001">
    <property type="entry name" value="Helicase_ATP-bd"/>
</dbReference>
<dbReference type="GO" id="GO:0003677">
    <property type="term" value="F:DNA binding"/>
    <property type="evidence" value="ECO:0007669"/>
    <property type="project" value="TreeGrafter"/>
</dbReference>
<dbReference type="SMART" id="SM00490">
    <property type="entry name" value="HELICc"/>
    <property type="match status" value="1"/>
</dbReference>
<dbReference type="InterPro" id="IPR052511">
    <property type="entry name" value="ATP-dep_Helicase"/>
</dbReference>
<sequence length="1711" mass="192176">MDVFEFRNQVIGDYASYVKSFISIRDERIERFVANAFEGGAFWPEPLVQLNPNFEAGGSVENLVAEQLLHPQCASIFRFGKDDGLGTPLKLHSHQTEAVKLARAGQQYVVTTGTGSGKSLTYIVPIVDHVLRRGSGQGIQAIIVYPMNALANSQMEELEKFLGRDPKTRPVTFARYTGQESRAEKDAVVENPPDILITNYMMLELILTRRDEHKLVERARGLQFLVFDELHTYRGRQGADVALLIRRVRDRLEAPDMQCIGTSATMSSLPRYQDRQAEVARVASKIFGVTIPAQNVIGEKLRRVTDGSYELSALAGSVNTPVPQEFAAFIADPLVCWIESTLGLKWNEEAERLERQAPRRLTGAGGLAEELAELTGQAEERCAQAIRERLMRGYTLLHPDTGRATFAFRLHQFISKASTVFATLSEDRTEHLTLQGQLYAPGSDRNMRLYPLEFCRSCGQEYYSVRRQRQPETGQRVFAARSPFQRGDPDDDSETGYLYFPVTPESNPWPDDEEALLDRVPSTWLDIDDTKVKLKSDRRKQLPETLRVTPLGEIVNFGGQRVQFVKDPFPFCLHCGVSYAAGTGKLTKLATLSAEGRSTATTLLSMASVQGLRHSGLAPQAQKILTFTDNRQDASLQAGHFNDFVFVSTLRSGLHRALVEAGPGGIEHEDLTRRVYAALGLTLDDFASDPTVRFREKDRTVKILQDLLGYYVWSDQQAGWKLTMPNLEQCGLLTFGYPYLDEVCAAEDLWQKTHPALRGAAPEQRRQVAEVLFGWMRRQLAIKTPYLTRDFLNGLEANMGLLNVESMWALTTEELRMLATAKVVALGSRPKGRPQHEVAFLSGQGSFGKFLCRPETLPTWSGKLKRADAEEMIADLFHALSEFIEEIGPGYFQLKGTAITWLAGDGEHGYEDVLRVLHTEAPPKPNEFFRSLYRQPSERFRGLRSAEHTAQIKAEEREKREEAFRSGDLPALFCSPTMELGVDISDLNVVGMRNVPPTPANYAQRSGRAGRSGQPALVMTYATLGNSHDQYFFRHPEKMVNGVVTTPRLELASENLIRTHVHSVWLAETRKQLDRSLVGILDMTDPALPLIEELRDAFAAPGVYERALTRSRAVLADIADQLAEAPWYSEAWLQHTLRGAAHAFDRACDRWRDLYRAAKSQLDFNNAILGDPSKGHLRDLAKRQHGEAETQIRLLTETDDMEQSDFSTYRYLASEGFLPGYNFARLPLSAYIPGRRVGKQQSDHYLSRPRFLAVSEFGPGAIIYHNGAKYEAHKVIVQARGETSELPLLAAQRCTNCGYVHTGDAHEARDRCENCGHTLEPQMKNLFRMTSVSARRRERISSDEEERTRIGFEIKTGVRYAVQGGHLRRQRSQVTRASGENLLHLTYGDSATLWRINLGWRTRQNKQEVGFHFNLETAQWVSQRAYEEALKAGKPLPTQKVVPFVEDTRNVLVVQPSSGQNVRTMTTLMAALKNAIQLVYQLEDSELAAELMPDGDEPISILFFEASEGGAGVLHHLATHADALGRVAREALSLLHFDPATGEDRGALKAEACVAACYDCLMNYSNQLHHDLLDRHLVLDLLLALREPRIEGESQLDTDEHLNRLLAKCDSTLEKEFLTFLAQHKLRLPTDAQRLVDGFYARPDFCYDDPDLPVVVFLDGPVHAYKNVAERDAQVRQALYNGGYTVITFPHDTTRWPDIVRAHAYAFGELP</sequence>
<dbReference type="Gene3D" id="3.40.50.300">
    <property type="entry name" value="P-loop containing nucleotide triphosphate hydrolases"/>
    <property type="match status" value="2"/>
</dbReference>
<dbReference type="SMART" id="SM00487">
    <property type="entry name" value="DEXDc"/>
    <property type="match status" value="1"/>
</dbReference>
<dbReference type="GO" id="GO:0004519">
    <property type="term" value="F:endonuclease activity"/>
    <property type="evidence" value="ECO:0007669"/>
    <property type="project" value="UniProtKB-KW"/>
</dbReference>
<proteinExistence type="predicted"/>
<keyword evidence="1" id="KW-0547">Nucleotide-binding</keyword>
<dbReference type="GO" id="GO:0005524">
    <property type="term" value="F:ATP binding"/>
    <property type="evidence" value="ECO:0007669"/>
    <property type="project" value="UniProtKB-KW"/>
</dbReference>
<dbReference type="GO" id="GO:0004386">
    <property type="term" value="F:helicase activity"/>
    <property type="evidence" value="ECO:0007669"/>
    <property type="project" value="UniProtKB-KW"/>
</dbReference>
<dbReference type="Pfam" id="PF00271">
    <property type="entry name" value="Helicase_C"/>
    <property type="match status" value="1"/>
</dbReference>
<keyword evidence="2" id="KW-0067">ATP-binding</keyword>
<dbReference type="InterPro" id="IPR001650">
    <property type="entry name" value="Helicase_C-like"/>
</dbReference>
<keyword evidence="6" id="KW-1185">Reference proteome</keyword>
<evidence type="ECO:0000313" key="6">
    <source>
        <dbReference type="Proteomes" id="UP000002431"/>
    </source>
</evidence>
<evidence type="ECO:0000256" key="1">
    <source>
        <dbReference type="ARBA" id="ARBA00022741"/>
    </source>
</evidence>
<dbReference type="PANTHER" id="PTHR47962">
    <property type="entry name" value="ATP-DEPENDENT HELICASE LHR-RELATED-RELATED"/>
    <property type="match status" value="1"/>
</dbReference>
<feature type="domain" description="Helicase C-terminal" evidence="4">
    <location>
        <begin position="909"/>
        <end position="1057"/>
    </location>
</feature>